<dbReference type="EMBL" id="CAJPWZ010000863">
    <property type="protein sequence ID" value="CAG2201686.1"/>
    <property type="molecule type" value="Genomic_DNA"/>
</dbReference>
<reference evidence="4" key="1">
    <citation type="submission" date="2021-03" db="EMBL/GenBank/DDBJ databases">
        <authorList>
            <person name="Bekaert M."/>
        </authorList>
    </citation>
    <scope>NUCLEOTIDE SEQUENCE</scope>
</reference>
<feature type="region of interest" description="Disordered" evidence="2">
    <location>
        <begin position="623"/>
        <end position="656"/>
    </location>
</feature>
<comment type="caution">
    <text evidence="4">The sequence shown here is derived from an EMBL/GenBank/DDBJ whole genome shotgun (WGS) entry which is preliminary data.</text>
</comment>
<dbReference type="Proteomes" id="UP000683360">
    <property type="component" value="Unassembled WGS sequence"/>
</dbReference>
<organism evidence="4 5">
    <name type="scientific">Mytilus edulis</name>
    <name type="common">Blue mussel</name>
    <dbReference type="NCBI Taxonomy" id="6550"/>
    <lineage>
        <taxon>Eukaryota</taxon>
        <taxon>Metazoa</taxon>
        <taxon>Spiralia</taxon>
        <taxon>Lophotrochozoa</taxon>
        <taxon>Mollusca</taxon>
        <taxon>Bivalvia</taxon>
        <taxon>Autobranchia</taxon>
        <taxon>Pteriomorphia</taxon>
        <taxon>Mytilida</taxon>
        <taxon>Mytiloidea</taxon>
        <taxon>Mytilidae</taxon>
        <taxon>Mytilinae</taxon>
        <taxon>Mytilus</taxon>
    </lineage>
</organism>
<gene>
    <name evidence="4" type="ORF">MEDL_16287</name>
</gene>
<evidence type="ECO:0000313" key="4">
    <source>
        <dbReference type="EMBL" id="CAG2201686.1"/>
    </source>
</evidence>
<feature type="transmembrane region" description="Helical" evidence="3">
    <location>
        <begin position="57"/>
        <end position="81"/>
    </location>
</feature>
<dbReference type="AlphaFoldDB" id="A0A8S3R0L6"/>
<dbReference type="SUPFAM" id="SSF57997">
    <property type="entry name" value="Tropomyosin"/>
    <property type="match status" value="1"/>
</dbReference>
<keyword evidence="5" id="KW-1185">Reference proteome</keyword>
<evidence type="ECO:0000256" key="2">
    <source>
        <dbReference type="SAM" id="MobiDB-lite"/>
    </source>
</evidence>
<feature type="compositionally biased region" description="Basic and acidic residues" evidence="2">
    <location>
        <begin position="628"/>
        <end position="647"/>
    </location>
</feature>
<name>A0A8S3R0L6_MYTED</name>
<feature type="transmembrane region" description="Helical" evidence="3">
    <location>
        <begin position="365"/>
        <end position="384"/>
    </location>
</feature>
<evidence type="ECO:0000256" key="3">
    <source>
        <dbReference type="SAM" id="Phobius"/>
    </source>
</evidence>
<dbReference type="PANTHER" id="PTHR47357">
    <property type="entry name" value="COP1-INTERACTIVE PROTEIN 1"/>
    <property type="match status" value="1"/>
</dbReference>
<evidence type="ECO:0000256" key="1">
    <source>
        <dbReference type="SAM" id="Coils"/>
    </source>
</evidence>
<protein>
    <submittedName>
        <fullName evidence="4">Uncharacterized protein</fullName>
    </submittedName>
</protein>
<evidence type="ECO:0000313" key="5">
    <source>
        <dbReference type="Proteomes" id="UP000683360"/>
    </source>
</evidence>
<keyword evidence="1" id="KW-0175">Coiled coil</keyword>
<feature type="coiled-coil region" evidence="1">
    <location>
        <begin position="310"/>
        <end position="337"/>
    </location>
</feature>
<keyword evidence="3" id="KW-1133">Transmembrane helix</keyword>
<accession>A0A8S3R0L6</accession>
<dbReference type="PANTHER" id="PTHR47357:SF1">
    <property type="entry name" value="SPINDLE POLE BODY COMPONENT 110"/>
    <property type="match status" value="1"/>
</dbReference>
<dbReference type="GO" id="GO:0005856">
    <property type="term" value="C:cytoskeleton"/>
    <property type="evidence" value="ECO:0007669"/>
    <property type="project" value="TreeGrafter"/>
</dbReference>
<dbReference type="GO" id="GO:0005200">
    <property type="term" value="F:structural constituent of cytoskeleton"/>
    <property type="evidence" value="ECO:0007669"/>
    <property type="project" value="TreeGrafter"/>
</dbReference>
<keyword evidence="3" id="KW-0812">Transmembrane</keyword>
<sequence>MVEKVDLYNGKLENFRSDVDSLSKDVNKMKSFEDYTGPKVRELDIRVRNLQSQNTGLFQPINVCVALAFILIAALFYMTYYRYDNGGTQFREHERTESHSTPPFMSQRAPSILDRIQRVPVFDNKVCVLSFYSETMNLHKQLVKSALATNKRGGNIEVIQHLVRRHEDILNIPGARYIFVFVDFNERNVILENPGQDLGDKKLVTVQAAQKLGADVFVTYVRDRGSNQLVPGNLYNQELSAFTSHHVLRGLKATRDVSVYMKHLTTHKKNLLSVQYHKTIIMSFRDWKTTRDVSVYMSSTGFIIAMPTIQAQLQAQIQAQTQDIKKLQDDIRRLKEDFGRNKEFDRKDDDDIKEDVDIKEKKQPLLLFAIIIGVVIVPFIAFSINNTMRLNEYDRKLKDLEKFQKNIDGLNEITSDIPILESRVTDVKKQIRGIEIFMPNATQDIAYLKRELENMNSTENKVKDIESSVSSINDSYVELKKLSDLQKEQLKQFNTSINTTNTQIISLSKNADVANSTLAPIIQNQTELLKNITDSNVRMLEINDTVNSITLRLLDVSRNITDLQPQLEIVGKAAAQMTEMQKDVDKLQTETRNVKSSMSTMKLETKEAELKVSNMSTKVDEYSSVVTGHEEKLKTLQEEQSEVDNKIKMSNKKQKN</sequence>
<proteinExistence type="predicted"/>
<keyword evidence="3" id="KW-0472">Membrane</keyword>
<dbReference type="OrthoDB" id="6116533at2759"/>